<keyword evidence="14" id="KW-0807">Transducer</keyword>
<keyword evidence="8 16" id="KW-1133">Transmembrane helix</keyword>
<dbReference type="OMA" id="VWYSSAF"/>
<evidence type="ECO:0000256" key="5">
    <source>
        <dbReference type="ARBA" id="ARBA00015484"/>
    </source>
</evidence>
<sequence>MGNCVNTARRATQNFTSEDLESVLYNYSYSEEDYNDLDYGATPCHSSFCPTFGNSIPAFFATVCALGLLANAALGVALHKRPSLQSRAVLSLMALASAIFAVAMSFFAAGFSSGWSFGEGSCQVAQALWYGSLFAQGLVVAGGALQAKWSRPSWCLTWVFFAAGFALAVPAGIESKHTDGVCFLSRITPLTSWRLAHVLCCLAVFLLLPLALGTAKVVLWWQRSSWEPPVNMTWFFFFFWAPYGLAVLLDALAERLSFVSTCTSLKTLDYFLGLSEGLGILHCCCLGILLLWGQLTSTGSYLVPTKTGAVSSNKNLEP</sequence>
<evidence type="ECO:0000256" key="7">
    <source>
        <dbReference type="ARBA" id="ARBA00022753"/>
    </source>
</evidence>
<protein>
    <recommendedName>
        <fullName evidence="5">Atypical chemokine receptor 1</fullName>
    </recommendedName>
    <alternativeName>
        <fullName evidence="15">Duffy antigen/chemokine receptor</fullName>
    </alternativeName>
</protein>
<dbReference type="PRINTS" id="PR01559">
    <property type="entry name" value="DUFFYANTIGEN"/>
</dbReference>
<comment type="similarity">
    <text evidence="4">Belongs to the G-protein coupled receptor 1 family. Atypical chemokine receptor subfamily.</text>
</comment>
<reference evidence="17" key="1">
    <citation type="submission" date="2025-08" db="UniProtKB">
        <authorList>
            <consortium name="Ensembl"/>
        </authorList>
    </citation>
    <scope>IDENTIFICATION</scope>
</reference>
<keyword evidence="12" id="KW-0675">Receptor</keyword>
<evidence type="ECO:0000313" key="18">
    <source>
        <dbReference type="Proteomes" id="UP000694392"/>
    </source>
</evidence>
<dbReference type="GO" id="GO:0004930">
    <property type="term" value="F:G protein-coupled receptor activity"/>
    <property type="evidence" value="ECO:0007669"/>
    <property type="project" value="UniProtKB-KW"/>
</dbReference>
<keyword evidence="11" id="KW-1015">Disulfide bond</keyword>
<evidence type="ECO:0000256" key="10">
    <source>
        <dbReference type="ARBA" id="ARBA00023136"/>
    </source>
</evidence>
<dbReference type="AlphaFoldDB" id="A0A8D0GTB4"/>
<keyword evidence="9" id="KW-0297">G-protein coupled receptor</keyword>
<accession>A0A8D0GTB4</accession>
<dbReference type="GO" id="GO:0055037">
    <property type="term" value="C:recycling endosome"/>
    <property type="evidence" value="ECO:0007669"/>
    <property type="project" value="UniProtKB-SubCell"/>
</dbReference>
<evidence type="ECO:0000256" key="6">
    <source>
        <dbReference type="ARBA" id="ARBA00022692"/>
    </source>
</evidence>
<dbReference type="GO" id="GO:0070098">
    <property type="term" value="P:chemokine-mediated signaling pathway"/>
    <property type="evidence" value="ECO:0007669"/>
    <property type="project" value="InterPro"/>
</dbReference>
<organism evidence="17 18">
    <name type="scientific">Sphenodon punctatus</name>
    <name type="common">Tuatara</name>
    <name type="synonym">Hatteria punctata</name>
    <dbReference type="NCBI Taxonomy" id="8508"/>
    <lineage>
        <taxon>Eukaryota</taxon>
        <taxon>Metazoa</taxon>
        <taxon>Chordata</taxon>
        <taxon>Craniata</taxon>
        <taxon>Vertebrata</taxon>
        <taxon>Euteleostomi</taxon>
        <taxon>Lepidosauria</taxon>
        <taxon>Sphenodontia</taxon>
        <taxon>Sphenodontidae</taxon>
        <taxon>Sphenodon</taxon>
    </lineage>
</organism>
<dbReference type="GO" id="GO:0005769">
    <property type="term" value="C:early endosome"/>
    <property type="evidence" value="ECO:0007669"/>
    <property type="project" value="UniProtKB-SubCell"/>
</dbReference>
<dbReference type="GO" id="GO:0019957">
    <property type="term" value="F:C-C chemokine binding"/>
    <property type="evidence" value="ECO:0007669"/>
    <property type="project" value="Ensembl"/>
</dbReference>
<dbReference type="InterPro" id="IPR005384">
    <property type="entry name" value="Duffy_chemokine_rcpt"/>
</dbReference>
<dbReference type="GeneTree" id="ENSGT00390000006372"/>
<dbReference type="PANTHER" id="PTHR14181:SF1">
    <property type="entry name" value="ATYPICAL CHEMOKINE RECEPTOR 1"/>
    <property type="match status" value="1"/>
</dbReference>
<reference evidence="17" key="2">
    <citation type="submission" date="2025-09" db="UniProtKB">
        <authorList>
            <consortium name="Ensembl"/>
        </authorList>
    </citation>
    <scope>IDENTIFICATION</scope>
</reference>
<feature type="transmembrane region" description="Helical" evidence="16">
    <location>
        <begin position="127"/>
        <end position="147"/>
    </location>
</feature>
<evidence type="ECO:0000256" key="4">
    <source>
        <dbReference type="ARBA" id="ARBA00008790"/>
    </source>
</evidence>
<evidence type="ECO:0000256" key="14">
    <source>
        <dbReference type="ARBA" id="ARBA00023224"/>
    </source>
</evidence>
<name>A0A8D0GTB4_SPHPU</name>
<keyword evidence="18" id="KW-1185">Reference proteome</keyword>
<evidence type="ECO:0000256" key="15">
    <source>
        <dbReference type="ARBA" id="ARBA00030289"/>
    </source>
</evidence>
<evidence type="ECO:0000256" key="13">
    <source>
        <dbReference type="ARBA" id="ARBA00023180"/>
    </source>
</evidence>
<evidence type="ECO:0000256" key="9">
    <source>
        <dbReference type="ARBA" id="ARBA00023040"/>
    </source>
</evidence>
<keyword evidence="13" id="KW-0325">Glycoprotein</keyword>
<evidence type="ECO:0000313" key="17">
    <source>
        <dbReference type="Ensembl" id="ENSSPUP00000010529.1"/>
    </source>
</evidence>
<feature type="transmembrane region" description="Helical" evidence="16">
    <location>
        <begin position="193"/>
        <end position="221"/>
    </location>
</feature>
<feature type="transmembrane region" description="Helical" evidence="16">
    <location>
        <begin position="273"/>
        <end position="292"/>
    </location>
</feature>
<keyword evidence="6 16" id="KW-0812">Transmembrane</keyword>
<feature type="transmembrane region" description="Helical" evidence="16">
    <location>
        <begin position="233"/>
        <end position="253"/>
    </location>
</feature>
<dbReference type="SUPFAM" id="SSF81321">
    <property type="entry name" value="Family A G protein-coupled receptor-like"/>
    <property type="match status" value="1"/>
</dbReference>
<gene>
    <name evidence="17" type="primary">ACKR1</name>
</gene>
<evidence type="ECO:0000256" key="3">
    <source>
        <dbReference type="ARBA" id="ARBA00004412"/>
    </source>
</evidence>
<feature type="transmembrane region" description="Helical" evidence="16">
    <location>
        <begin position="90"/>
        <end position="115"/>
    </location>
</feature>
<dbReference type="GO" id="GO:0016020">
    <property type="term" value="C:membrane"/>
    <property type="evidence" value="ECO:0007669"/>
    <property type="project" value="UniProtKB-SubCell"/>
</dbReference>
<evidence type="ECO:0000256" key="1">
    <source>
        <dbReference type="ARBA" id="ARBA00004141"/>
    </source>
</evidence>
<dbReference type="Proteomes" id="UP000694392">
    <property type="component" value="Unplaced"/>
</dbReference>
<proteinExistence type="inferred from homology"/>
<evidence type="ECO:0000256" key="2">
    <source>
        <dbReference type="ARBA" id="ARBA00004172"/>
    </source>
</evidence>
<evidence type="ECO:0000256" key="8">
    <source>
        <dbReference type="ARBA" id="ARBA00022989"/>
    </source>
</evidence>
<dbReference type="GO" id="GO:0006954">
    <property type="term" value="P:inflammatory response"/>
    <property type="evidence" value="ECO:0007669"/>
    <property type="project" value="InterPro"/>
</dbReference>
<feature type="transmembrane region" description="Helical" evidence="16">
    <location>
        <begin position="154"/>
        <end position="173"/>
    </location>
</feature>
<keyword evidence="7" id="KW-0967">Endosome</keyword>
<keyword evidence="10 16" id="KW-0472">Membrane</keyword>
<comment type="subcellular location">
    <subcellularLocation>
        <location evidence="3">Early endosome</location>
    </subcellularLocation>
    <subcellularLocation>
        <location evidence="1">Membrane</location>
        <topology evidence="1">Multi-pass membrane protein</topology>
    </subcellularLocation>
    <subcellularLocation>
        <location evidence="2">Recycling endosome</location>
    </subcellularLocation>
</comment>
<feature type="transmembrane region" description="Helical" evidence="16">
    <location>
        <begin position="56"/>
        <end position="78"/>
    </location>
</feature>
<dbReference type="Ensembl" id="ENSSPUT00000011236.1">
    <property type="protein sequence ID" value="ENSSPUP00000010529.1"/>
    <property type="gene ID" value="ENSSPUG00000008136.1"/>
</dbReference>
<evidence type="ECO:0000256" key="12">
    <source>
        <dbReference type="ARBA" id="ARBA00023170"/>
    </source>
</evidence>
<evidence type="ECO:0000256" key="11">
    <source>
        <dbReference type="ARBA" id="ARBA00023157"/>
    </source>
</evidence>
<dbReference type="PANTHER" id="PTHR14181">
    <property type="entry name" value="DUFFY ANTIGEN/CHEMOKINE RECEPTOR"/>
    <property type="match status" value="1"/>
</dbReference>
<evidence type="ECO:0000256" key="16">
    <source>
        <dbReference type="SAM" id="Phobius"/>
    </source>
</evidence>
<dbReference type="Gene3D" id="1.20.1070.10">
    <property type="entry name" value="Rhodopsin 7-helix transmembrane proteins"/>
    <property type="match status" value="1"/>
</dbReference>